<protein>
    <submittedName>
        <fullName evidence="1">Uncharacterized protein</fullName>
    </submittedName>
</protein>
<proteinExistence type="predicted"/>
<evidence type="ECO:0000313" key="2">
    <source>
        <dbReference type="Proteomes" id="UP000299102"/>
    </source>
</evidence>
<organism evidence="1 2">
    <name type="scientific">Eumeta variegata</name>
    <name type="common">Bagworm moth</name>
    <name type="synonym">Eumeta japonica</name>
    <dbReference type="NCBI Taxonomy" id="151549"/>
    <lineage>
        <taxon>Eukaryota</taxon>
        <taxon>Metazoa</taxon>
        <taxon>Ecdysozoa</taxon>
        <taxon>Arthropoda</taxon>
        <taxon>Hexapoda</taxon>
        <taxon>Insecta</taxon>
        <taxon>Pterygota</taxon>
        <taxon>Neoptera</taxon>
        <taxon>Endopterygota</taxon>
        <taxon>Lepidoptera</taxon>
        <taxon>Glossata</taxon>
        <taxon>Ditrysia</taxon>
        <taxon>Tineoidea</taxon>
        <taxon>Psychidae</taxon>
        <taxon>Oiketicinae</taxon>
        <taxon>Eumeta</taxon>
    </lineage>
</organism>
<comment type="caution">
    <text evidence="1">The sequence shown here is derived from an EMBL/GenBank/DDBJ whole genome shotgun (WGS) entry which is preliminary data.</text>
</comment>
<dbReference type="STRING" id="151549.A0A4C1VLH6"/>
<name>A0A4C1VLH6_EUMVA</name>
<reference evidence="1 2" key="1">
    <citation type="journal article" date="2019" name="Commun. Biol.">
        <title>The bagworm genome reveals a unique fibroin gene that provides high tensile strength.</title>
        <authorList>
            <person name="Kono N."/>
            <person name="Nakamura H."/>
            <person name="Ohtoshi R."/>
            <person name="Tomita M."/>
            <person name="Numata K."/>
            <person name="Arakawa K."/>
        </authorList>
    </citation>
    <scope>NUCLEOTIDE SEQUENCE [LARGE SCALE GENOMIC DNA]</scope>
</reference>
<gene>
    <name evidence="1" type="ORF">EVAR_39176_1</name>
</gene>
<dbReference type="OrthoDB" id="7465483at2759"/>
<dbReference type="Proteomes" id="UP000299102">
    <property type="component" value="Unassembled WGS sequence"/>
</dbReference>
<dbReference type="Pfam" id="PF25571">
    <property type="entry name" value="TPR_CCP1_N"/>
    <property type="match status" value="1"/>
</dbReference>
<keyword evidence="2" id="KW-1185">Reference proteome</keyword>
<evidence type="ECO:0000313" key="1">
    <source>
        <dbReference type="EMBL" id="GBP39948.1"/>
    </source>
</evidence>
<sequence>MLLSIFENSKDAPTIAYIASIFRETLCLKQGKSKKCSANNLNRQQCVQVFVTLNGTQAVVRAVLANNSRREGVAGGEQLLSDLVWILASLATKDPKFATKVRMLGCVRILHYILKGHMTDNKFIFPLLIVIKQLTKNPITVSILIRDGIAVTYERALATLGCIPTVRLRLCLAGIAYMSKNSTQFI</sequence>
<accession>A0A4C1VLH6</accession>
<dbReference type="EMBL" id="BGZK01000374">
    <property type="protein sequence ID" value="GBP39948.1"/>
    <property type="molecule type" value="Genomic_DNA"/>
</dbReference>
<dbReference type="AlphaFoldDB" id="A0A4C1VLH6"/>